<evidence type="ECO:0000256" key="1">
    <source>
        <dbReference type="ARBA" id="ARBA00004651"/>
    </source>
</evidence>
<keyword evidence="2 5" id="KW-0812">Transmembrane</keyword>
<dbReference type="GO" id="GO:0005886">
    <property type="term" value="C:plasma membrane"/>
    <property type="evidence" value="ECO:0007669"/>
    <property type="project" value="UniProtKB-SubCell"/>
</dbReference>
<evidence type="ECO:0000259" key="6">
    <source>
        <dbReference type="PROSITE" id="PS50850"/>
    </source>
</evidence>
<dbReference type="AlphaFoldDB" id="A0A1H9SQZ7"/>
<feature type="transmembrane region" description="Helical" evidence="5">
    <location>
        <begin position="79"/>
        <end position="101"/>
    </location>
</feature>
<dbReference type="InterPro" id="IPR020846">
    <property type="entry name" value="MFS_dom"/>
</dbReference>
<evidence type="ECO:0000256" key="3">
    <source>
        <dbReference type="ARBA" id="ARBA00022989"/>
    </source>
</evidence>
<feature type="transmembrane region" description="Helical" evidence="5">
    <location>
        <begin position="139"/>
        <end position="160"/>
    </location>
</feature>
<evidence type="ECO:0000256" key="4">
    <source>
        <dbReference type="ARBA" id="ARBA00023136"/>
    </source>
</evidence>
<evidence type="ECO:0000256" key="5">
    <source>
        <dbReference type="SAM" id="Phobius"/>
    </source>
</evidence>
<keyword evidence="8" id="KW-1185">Reference proteome</keyword>
<accession>A0A1H9SQZ7</accession>
<organism evidence="7 8">
    <name type="scientific">Lentzea albida</name>
    <dbReference type="NCBI Taxonomy" id="65499"/>
    <lineage>
        <taxon>Bacteria</taxon>
        <taxon>Bacillati</taxon>
        <taxon>Actinomycetota</taxon>
        <taxon>Actinomycetes</taxon>
        <taxon>Pseudonocardiales</taxon>
        <taxon>Pseudonocardiaceae</taxon>
        <taxon>Lentzea</taxon>
    </lineage>
</organism>
<dbReference type="Proteomes" id="UP000199503">
    <property type="component" value="Unassembled WGS sequence"/>
</dbReference>
<feature type="domain" description="Major facilitator superfamily (MFS) profile" evidence="6">
    <location>
        <begin position="10"/>
        <end position="205"/>
    </location>
</feature>
<feature type="transmembrane region" description="Helical" evidence="5">
    <location>
        <begin position="12"/>
        <end position="32"/>
    </location>
</feature>
<proteinExistence type="predicted"/>
<dbReference type="GO" id="GO:0022857">
    <property type="term" value="F:transmembrane transporter activity"/>
    <property type="evidence" value="ECO:0007669"/>
    <property type="project" value="InterPro"/>
</dbReference>
<evidence type="ECO:0000256" key="2">
    <source>
        <dbReference type="ARBA" id="ARBA00022692"/>
    </source>
</evidence>
<keyword evidence="4 5" id="KW-0472">Membrane</keyword>
<keyword evidence="3 5" id="KW-1133">Transmembrane helix</keyword>
<reference evidence="8" key="1">
    <citation type="submission" date="2016-10" db="EMBL/GenBank/DDBJ databases">
        <authorList>
            <person name="Varghese N."/>
            <person name="Submissions S."/>
        </authorList>
    </citation>
    <scope>NUCLEOTIDE SEQUENCE [LARGE SCALE GENOMIC DNA]</scope>
    <source>
        <strain evidence="8">DSM 44437</strain>
    </source>
</reference>
<evidence type="ECO:0000313" key="7">
    <source>
        <dbReference type="EMBL" id="SER86739.1"/>
    </source>
</evidence>
<dbReference type="InterPro" id="IPR036259">
    <property type="entry name" value="MFS_trans_sf"/>
</dbReference>
<dbReference type="STRING" id="65499.SAMN04488000_112249"/>
<dbReference type="PROSITE" id="PS50850">
    <property type="entry name" value="MFS"/>
    <property type="match status" value="1"/>
</dbReference>
<feature type="transmembrane region" description="Helical" evidence="5">
    <location>
        <begin position="44"/>
        <end position="67"/>
    </location>
</feature>
<gene>
    <name evidence="7" type="ORF">SAMN04488000_112249</name>
</gene>
<feature type="transmembrane region" description="Helical" evidence="5">
    <location>
        <begin position="107"/>
        <end position="132"/>
    </location>
</feature>
<sequence>MFASLRKIPTLVGVVIALGTFGISVTTVPIYLNVVLEEQLGQGAAARGVITSVCAAGGLLGAVAGGAMSDWLFRRSPGACLYFAAVTLSMMGIGFAVQAYAPDVTTYVVIGIVIQAMTFAGIVPLSVVVAAVTPAESRATAFALVGVFTALIGGLGGAVLTGAAEELWGLQAAVAVVAPAASVVAGVVLAATVRHVRRDVDRVVR</sequence>
<dbReference type="SUPFAM" id="SSF103473">
    <property type="entry name" value="MFS general substrate transporter"/>
    <property type="match status" value="1"/>
</dbReference>
<feature type="transmembrane region" description="Helical" evidence="5">
    <location>
        <begin position="172"/>
        <end position="193"/>
    </location>
</feature>
<name>A0A1H9SQZ7_9PSEU</name>
<evidence type="ECO:0000313" key="8">
    <source>
        <dbReference type="Proteomes" id="UP000199503"/>
    </source>
</evidence>
<protein>
    <recommendedName>
        <fullName evidence="6">Major facilitator superfamily (MFS) profile domain-containing protein</fullName>
    </recommendedName>
</protein>
<dbReference type="EMBL" id="FOFV01000012">
    <property type="protein sequence ID" value="SER86739.1"/>
    <property type="molecule type" value="Genomic_DNA"/>
</dbReference>
<comment type="subcellular location">
    <subcellularLocation>
        <location evidence="1">Cell membrane</location>
        <topology evidence="1">Multi-pass membrane protein</topology>
    </subcellularLocation>
</comment>
<dbReference type="Gene3D" id="1.20.1250.20">
    <property type="entry name" value="MFS general substrate transporter like domains"/>
    <property type="match status" value="1"/>
</dbReference>